<evidence type="ECO:0000256" key="1">
    <source>
        <dbReference type="SAM" id="MobiDB-lite"/>
    </source>
</evidence>
<feature type="region of interest" description="Disordered" evidence="1">
    <location>
        <begin position="121"/>
        <end position="155"/>
    </location>
</feature>
<protein>
    <submittedName>
        <fullName evidence="2">Uncharacterized protein</fullName>
    </submittedName>
</protein>
<feature type="non-terminal residue" evidence="2">
    <location>
        <position position="1"/>
    </location>
</feature>
<evidence type="ECO:0000313" key="3">
    <source>
        <dbReference type="Proteomes" id="UP000257067"/>
    </source>
</evidence>
<proteinExistence type="predicted"/>
<keyword evidence="3" id="KW-1185">Reference proteome</keyword>
<reference evidence="2 3" key="1">
    <citation type="submission" date="2018-04" db="EMBL/GenBank/DDBJ databases">
        <title>Novel Campyloabacter and Helicobacter Species and Strains.</title>
        <authorList>
            <person name="Mannion A.J."/>
            <person name="Shen Z."/>
            <person name="Fox J.G."/>
        </authorList>
    </citation>
    <scope>NUCLEOTIDE SEQUENCE [LARGE SCALE GENOMIC DNA]</scope>
    <source>
        <strain evidence="2 3">ATCC 700242</strain>
    </source>
</reference>
<sequence>RERLRGGGVLREGNSYNARAYLGEWEGRGERENLLPLLPLAIPAYEAAIAGVGVFSAYMIHRLIKEKAQKEGISLDESAKRLGVVSYELKVGDIVDLGNFSRRQKRHKDDPIYVDPKTEWSVEKDKAQHKGKWKLKDKQGKRKATLDENGKVVGK</sequence>
<comment type="caution">
    <text evidence="2">The sequence shown here is derived from an EMBL/GenBank/DDBJ whole genome shotgun (WGS) entry which is preliminary data.</text>
</comment>
<organism evidence="2 3">
    <name type="scientific">Helicobacter cholecystus</name>
    <dbReference type="NCBI Taxonomy" id="45498"/>
    <lineage>
        <taxon>Bacteria</taxon>
        <taxon>Pseudomonadati</taxon>
        <taxon>Campylobacterota</taxon>
        <taxon>Epsilonproteobacteria</taxon>
        <taxon>Campylobacterales</taxon>
        <taxon>Helicobacteraceae</taxon>
        <taxon>Helicobacter</taxon>
    </lineage>
</organism>
<gene>
    <name evidence="2" type="ORF">CQA62_06710</name>
</gene>
<dbReference type="EMBL" id="NXLU01000021">
    <property type="protein sequence ID" value="RDU67447.1"/>
    <property type="molecule type" value="Genomic_DNA"/>
</dbReference>
<dbReference type="AlphaFoldDB" id="A0A3D8IQ87"/>
<name>A0A3D8IQ87_9HELI</name>
<evidence type="ECO:0000313" key="2">
    <source>
        <dbReference type="EMBL" id="RDU67447.1"/>
    </source>
</evidence>
<accession>A0A3D8IQ87</accession>
<dbReference type="Proteomes" id="UP000257067">
    <property type="component" value="Unassembled WGS sequence"/>
</dbReference>
<dbReference type="RefSeq" id="WP_211305527.1">
    <property type="nucleotide sequence ID" value="NZ_NXLU01000021.1"/>
</dbReference>